<dbReference type="AlphaFoldDB" id="A0A3P7N123"/>
<feature type="region of interest" description="Disordered" evidence="1">
    <location>
        <begin position="47"/>
        <end position="81"/>
    </location>
</feature>
<proteinExistence type="predicted"/>
<dbReference type="Proteomes" id="UP000281553">
    <property type="component" value="Unassembled WGS sequence"/>
</dbReference>
<evidence type="ECO:0000313" key="3">
    <source>
        <dbReference type="Proteomes" id="UP000281553"/>
    </source>
</evidence>
<reference evidence="2 3" key="1">
    <citation type="submission" date="2018-11" db="EMBL/GenBank/DDBJ databases">
        <authorList>
            <consortium name="Pathogen Informatics"/>
        </authorList>
    </citation>
    <scope>NUCLEOTIDE SEQUENCE [LARGE SCALE GENOMIC DNA]</scope>
</reference>
<accession>A0A3P7N123</accession>
<sequence length="81" mass="8735">MVSIAHPHPPVTVYGFEAPDGFFGYRKRLPSTSADVATVKPFVPPATRKRTSASFSVSGRRPTSAVFSDKTPNRSKPGSRS</sequence>
<evidence type="ECO:0000256" key="1">
    <source>
        <dbReference type="SAM" id="MobiDB-lite"/>
    </source>
</evidence>
<evidence type="ECO:0000313" key="2">
    <source>
        <dbReference type="EMBL" id="VDN24571.1"/>
    </source>
</evidence>
<keyword evidence="3" id="KW-1185">Reference proteome</keyword>
<name>A0A3P7N123_DIBLA</name>
<dbReference type="EMBL" id="UYRU01074389">
    <property type="protein sequence ID" value="VDN24571.1"/>
    <property type="molecule type" value="Genomic_DNA"/>
</dbReference>
<feature type="non-terminal residue" evidence="2">
    <location>
        <position position="81"/>
    </location>
</feature>
<organism evidence="2 3">
    <name type="scientific">Dibothriocephalus latus</name>
    <name type="common">Fish tapeworm</name>
    <name type="synonym">Diphyllobothrium latum</name>
    <dbReference type="NCBI Taxonomy" id="60516"/>
    <lineage>
        <taxon>Eukaryota</taxon>
        <taxon>Metazoa</taxon>
        <taxon>Spiralia</taxon>
        <taxon>Lophotrochozoa</taxon>
        <taxon>Platyhelminthes</taxon>
        <taxon>Cestoda</taxon>
        <taxon>Eucestoda</taxon>
        <taxon>Diphyllobothriidea</taxon>
        <taxon>Diphyllobothriidae</taxon>
        <taxon>Dibothriocephalus</taxon>
    </lineage>
</organism>
<protein>
    <submittedName>
        <fullName evidence="2">Uncharacterized protein</fullName>
    </submittedName>
</protein>
<gene>
    <name evidence="2" type="ORF">DILT_LOCUS14462</name>
</gene>